<comment type="subcellular location">
    <subcellularLocation>
        <location evidence="1">Cell membrane</location>
        <topology evidence="1">Multi-pass membrane protein</topology>
    </subcellularLocation>
</comment>
<feature type="region of interest" description="Disordered" evidence="8">
    <location>
        <begin position="415"/>
        <end position="443"/>
    </location>
</feature>
<keyword evidence="4" id="KW-1003">Cell membrane</keyword>
<evidence type="ECO:0000256" key="5">
    <source>
        <dbReference type="ARBA" id="ARBA00022692"/>
    </source>
</evidence>
<evidence type="ECO:0000256" key="2">
    <source>
        <dbReference type="ARBA" id="ARBA00009773"/>
    </source>
</evidence>
<feature type="transmembrane region" description="Helical" evidence="9">
    <location>
        <begin position="278"/>
        <end position="307"/>
    </location>
</feature>
<feature type="transmembrane region" description="Helical" evidence="9">
    <location>
        <begin position="12"/>
        <end position="31"/>
    </location>
</feature>
<dbReference type="EMBL" id="FQXV01000002">
    <property type="protein sequence ID" value="SHH76785.1"/>
    <property type="molecule type" value="Genomic_DNA"/>
</dbReference>
<dbReference type="RefSeq" id="WP_073076487.1">
    <property type="nucleotide sequence ID" value="NZ_FQXV01000002.1"/>
</dbReference>
<evidence type="ECO:0000256" key="3">
    <source>
        <dbReference type="ARBA" id="ARBA00022448"/>
    </source>
</evidence>
<proteinExistence type="inferred from homology"/>
<accession>A0A1M5VNI2</accession>
<keyword evidence="11" id="KW-1185">Reference proteome</keyword>
<keyword evidence="5 9" id="KW-0812">Transmembrane</keyword>
<reference evidence="10 11" key="1">
    <citation type="submission" date="2016-11" db="EMBL/GenBank/DDBJ databases">
        <authorList>
            <person name="Jaros S."/>
            <person name="Januszkiewicz K."/>
            <person name="Wedrychowicz H."/>
        </authorList>
    </citation>
    <scope>NUCLEOTIDE SEQUENCE [LARGE SCALE GENOMIC DNA]</scope>
    <source>
        <strain evidence="10 11">DSM 10068</strain>
    </source>
</reference>
<evidence type="ECO:0000256" key="8">
    <source>
        <dbReference type="SAM" id="MobiDB-lite"/>
    </source>
</evidence>
<feature type="transmembrane region" description="Helical" evidence="9">
    <location>
        <begin position="345"/>
        <end position="378"/>
    </location>
</feature>
<keyword evidence="6 9" id="KW-1133">Transmembrane helix</keyword>
<evidence type="ECO:0000313" key="10">
    <source>
        <dbReference type="EMBL" id="SHH76785.1"/>
    </source>
</evidence>
<evidence type="ECO:0000256" key="6">
    <source>
        <dbReference type="ARBA" id="ARBA00022989"/>
    </source>
</evidence>
<dbReference type="PANTHER" id="PTHR21716">
    <property type="entry name" value="TRANSMEMBRANE PROTEIN"/>
    <property type="match status" value="1"/>
</dbReference>
<feature type="transmembrane region" description="Helical" evidence="9">
    <location>
        <begin position="251"/>
        <end position="272"/>
    </location>
</feature>
<feature type="transmembrane region" description="Helical" evidence="9">
    <location>
        <begin position="192"/>
        <end position="211"/>
    </location>
</feature>
<feature type="compositionally biased region" description="Basic and acidic residues" evidence="8">
    <location>
        <begin position="429"/>
        <end position="443"/>
    </location>
</feature>
<dbReference type="OrthoDB" id="9793390at2"/>
<keyword evidence="7 9" id="KW-0472">Membrane</keyword>
<dbReference type="AlphaFoldDB" id="A0A1M5VNI2"/>
<protein>
    <submittedName>
        <fullName evidence="10">Predicted PurR-regulated permease PerM</fullName>
    </submittedName>
</protein>
<evidence type="ECO:0000256" key="4">
    <source>
        <dbReference type="ARBA" id="ARBA00022475"/>
    </source>
</evidence>
<evidence type="ECO:0000256" key="1">
    <source>
        <dbReference type="ARBA" id="ARBA00004651"/>
    </source>
</evidence>
<name>A0A1M5VNI2_9FIRM</name>
<evidence type="ECO:0000313" key="11">
    <source>
        <dbReference type="Proteomes" id="UP000183995"/>
    </source>
</evidence>
<dbReference type="GO" id="GO:0055085">
    <property type="term" value="P:transmembrane transport"/>
    <property type="evidence" value="ECO:0007669"/>
    <property type="project" value="TreeGrafter"/>
</dbReference>
<organism evidence="10 11">
    <name type="scientific">Sporobacter termitidis DSM 10068</name>
    <dbReference type="NCBI Taxonomy" id="1123282"/>
    <lineage>
        <taxon>Bacteria</taxon>
        <taxon>Bacillati</taxon>
        <taxon>Bacillota</taxon>
        <taxon>Clostridia</taxon>
        <taxon>Eubacteriales</taxon>
        <taxon>Oscillospiraceae</taxon>
        <taxon>Sporobacter</taxon>
    </lineage>
</organism>
<dbReference type="InterPro" id="IPR002549">
    <property type="entry name" value="AI-2E-like"/>
</dbReference>
<feature type="transmembrane region" description="Helical" evidence="9">
    <location>
        <begin position="314"/>
        <end position="333"/>
    </location>
</feature>
<keyword evidence="3" id="KW-0813">Transport</keyword>
<sequence>MKPFKWDKKYLYWGITAFLVIISSIVFFLGLSRLSVIWAALRRIVAALSPILYGLVFAYLLNKLMSLFEASFLDRAGRRLSPDNPARAKSISRAFGVILTFIVLLVIVGGTLALIIPQIYVSVQSLVHRLPSYYTSVVGWSSAFLSDNPNLESSVAEFFGNITNSLTSWLQTTLLSRTDQIITNVTTGVFNFLKELASIVIGFIVSIYLLHHKERFSAQCKRLLYGFFKPRRANSILKSARFLDKTVGGFFLGKIIESIIVGMISYIFLVIFRMPYAVLIAVLLTVTNLIPFFGVFIGAVPSALMILLEDPLKCLIFVIYIIVLHMFASNILAPRVQGETIGLGGFWVLFAILLFGGLFGFWGLLLGVPVFAVIYAAISGYNRNQLRKKNYPVSTAAYENILCIDPETGAPVCRADGETGKKAKGNTAKKHDQDHQDDAPKDH</sequence>
<comment type="similarity">
    <text evidence="2">Belongs to the autoinducer-2 exporter (AI-2E) (TC 2.A.86) family.</text>
</comment>
<evidence type="ECO:0000256" key="9">
    <source>
        <dbReference type="SAM" id="Phobius"/>
    </source>
</evidence>
<evidence type="ECO:0000256" key="7">
    <source>
        <dbReference type="ARBA" id="ARBA00023136"/>
    </source>
</evidence>
<dbReference type="Proteomes" id="UP000183995">
    <property type="component" value="Unassembled WGS sequence"/>
</dbReference>
<dbReference type="GO" id="GO:0005886">
    <property type="term" value="C:plasma membrane"/>
    <property type="evidence" value="ECO:0007669"/>
    <property type="project" value="UniProtKB-SubCell"/>
</dbReference>
<feature type="transmembrane region" description="Helical" evidence="9">
    <location>
        <begin position="94"/>
        <end position="120"/>
    </location>
</feature>
<gene>
    <name evidence="10" type="ORF">SAMN02745823_00928</name>
</gene>
<dbReference type="PANTHER" id="PTHR21716:SF53">
    <property type="entry name" value="PERMEASE PERM-RELATED"/>
    <property type="match status" value="1"/>
</dbReference>
<dbReference type="STRING" id="1123282.SAMN02745823_00928"/>
<dbReference type="Pfam" id="PF01594">
    <property type="entry name" value="AI-2E_transport"/>
    <property type="match status" value="1"/>
</dbReference>